<dbReference type="EMBL" id="CP133615">
    <property type="protein sequence ID" value="WMV27757.1"/>
    <property type="molecule type" value="Genomic_DNA"/>
</dbReference>
<name>A0AAF0TPE0_SOLVR</name>
<reference evidence="1" key="1">
    <citation type="submission" date="2023-08" db="EMBL/GenBank/DDBJ databases">
        <title>A de novo genome assembly of Solanum verrucosum Schlechtendal, a Mexican diploid species geographically isolated from the other diploid A-genome species in potato relatives.</title>
        <authorList>
            <person name="Hosaka K."/>
        </authorList>
    </citation>
    <scope>NUCLEOTIDE SEQUENCE</scope>
    <source>
        <tissue evidence="1">Young leaves</tissue>
    </source>
</reference>
<evidence type="ECO:0000313" key="1">
    <source>
        <dbReference type="EMBL" id="WMV27757.1"/>
    </source>
</evidence>
<dbReference type="PANTHER" id="PTHR11439">
    <property type="entry name" value="GAG-POL-RELATED RETROTRANSPOSON"/>
    <property type="match status" value="1"/>
</dbReference>
<organism evidence="1 2">
    <name type="scientific">Solanum verrucosum</name>
    <dbReference type="NCBI Taxonomy" id="315347"/>
    <lineage>
        <taxon>Eukaryota</taxon>
        <taxon>Viridiplantae</taxon>
        <taxon>Streptophyta</taxon>
        <taxon>Embryophyta</taxon>
        <taxon>Tracheophyta</taxon>
        <taxon>Spermatophyta</taxon>
        <taxon>Magnoliopsida</taxon>
        <taxon>eudicotyledons</taxon>
        <taxon>Gunneridae</taxon>
        <taxon>Pentapetalae</taxon>
        <taxon>asterids</taxon>
        <taxon>lamiids</taxon>
        <taxon>Solanales</taxon>
        <taxon>Solanaceae</taxon>
        <taxon>Solanoideae</taxon>
        <taxon>Solaneae</taxon>
        <taxon>Solanum</taxon>
    </lineage>
</organism>
<gene>
    <name evidence="1" type="ORF">MTR67_021142</name>
</gene>
<dbReference type="PANTHER" id="PTHR11439:SF499">
    <property type="entry name" value="PPC DOMAIN-CONTAINING PROTEIN"/>
    <property type="match status" value="1"/>
</dbReference>
<protein>
    <submittedName>
        <fullName evidence="1">Uncharacterized protein</fullName>
    </submittedName>
</protein>
<sequence length="230" mass="26074">MYVLYSRCLGVSGGDLYYASYSEADLTLWYLESNIRSQDAVWVRKYTANLTNALVNYCPGLFQAEVMCVDIHPANPHIVYLEINVVVLNTKESLQKAFKMKDLGEVKYFLAKPAGTPIDVNVKLTSRQYDEQVESKRISEEPLVDQIMYQKLVGKLLYLNMTRPDISFSTQTLSQFLHMDAALRVVRYLKGQPAGQGLLFGSSSDGLITAFFVMLIRPLVHLPEDLLQDM</sequence>
<dbReference type="Proteomes" id="UP001234989">
    <property type="component" value="Chromosome 4"/>
</dbReference>
<accession>A0AAF0TPE0</accession>
<keyword evidence="2" id="KW-1185">Reference proteome</keyword>
<dbReference type="AlphaFoldDB" id="A0AAF0TPE0"/>
<proteinExistence type="predicted"/>
<evidence type="ECO:0000313" key="2">
    <source>
        <dbReference type="Proteomes" id="UP001234989"/>
    </source>
</evidence>